<evidence type="ECO:0000259" key="3">
    <source>
        <dbReference type="Pfam" id="PF10482"/>
    </source>
</evidence>
<dbReference type="Pfam" id="PF10482">
    <property type="entry name" value="CtIP_N"/>
    <property type="match status" value="1"/>
</dbReference>
<feature type="compositionally biased region" description="Polar residues" evidence="2">
    <location>
        <begin position="130"/>
        <end position="140"/>
    </location>
</feature>
<dbReference type="GO" id="GO:0010792">
    <property type="term" value="P:DNA double-strand break processing involved in repair via single-strand annealing"/>
    <property type="evidence" value="ECO:0007669"/>
    <property type="project" value="TreeGrafter"/>
</dbReference>
<feature type="region of interest" description="Disordered" evidence="2">
    <location>
        <begin position="130"/>
        <end position="156"/>
    </location>
</feature>
<gene>
    <name evidence="4" type="ORF">NHX12_012269</name>
</gene>
<accession>A0A9Q0DCH9</accession>
<dbReference type="PANTHER" id="PTHR15107">
    <property type="entry name" value="RETINOBLASTOMA BINDING PROTEIN 8"/>
    <property type="match status" value="1"/>
</dbReference>
<comment type="caution">
    <text evidence="4">The sequence shown here is derived from an EMBL/GenBank/DDBJ whole genome shotgun (WGS) entry which is preliminary data.</text>
</comment>
<feature type="domain" description="DNA endonuclease Ctp1 N-terminal" evidence="3">
    <location>
        <begin position="4"/>
        <end position="122"/>
    </location>
</feature>
<feature type="coiled-coil region" evidence="1">
    <location>
        <begin position="12"/>
        <end position="67"/>
    </location>
</feature>
<evidence type="ECO:0000313" key="4">
    <source>
        <dbReference type="EMBL" id="KAJ3585861.1"/>
    </source>
</evidence>
<dbReference type="InterPro" id="IPR033316">
    <property type="entry name" value="RBBP8-like"/>
</dbReference>
<evidence type="ECO:0000313" key="5">
    <source>
        <dbReference type="Proteomes" id="UP001148018"/>
    </source>
</evidence>
<dbReference type="PANTHER" id="PTHR15107:SF3">
    <property type="entry name" value="RBBP8 N-TERMINAL-LIKE PROTEIN"/>
    <property type="match status" value="1"/>
</dbReference>
<dbReference type="GO" id="GO:0003684">
    <property type="term" value="F:damaged DNA binding"/>
    <property type="evidence" value="ECO:0007669"/>
    <property type="project" value="TreeGrafter"/>
</dbReference>
<protein>
    <recommendedName>
        <fullName evidence="3">DNA endonuclease Ctp1 N-terminal domain-containing protein</fullName>
    </recommendedName>
</protein>
<dbReference type="Proteomes" id="UP001148018">
    <property type="component" value="Unassembled WGS sequence"/>
</dbReference>
<dbReference type="EMBL" id="JANIIK010000117">
    <property type="protein sequence ID" value="KAJ3585861.1"/>
    <property type="molecule type" value="Genomic_DNA"/>
</dbReference>
<keyword evidence="1" id="KW-0175">Coiled coil</keyword>
<dbReference type="OrthoDB" id="8809203at2759"/>
<keyword evidence="5" id="KW-1185">Reference proteome</keyword>
<sequence>MDSFNELLHKLRDAHERELEGWQLRVQELSNKKGCDIKRMEELFNRNQQMKEQQRILTENIKTLENRLRAGLCDRCTVTQEVAKRRQQEYDSSQIQSLHQFSILVGEMNNLKKENRRLREELVNQRKAIESQSNHLSNMTAPPEVKPSRSPNRSPSAVLVSLTTTTASNTAKLPEGGDIAVKTEADQLFEGAMRKKAFSHMSNVILV</sequence>
<dbReference type="InterPro" id="IPR019518">
    <property type="entry name" value="CtIP_N"/>
</dbReference>
<name>A0A9Q0DCH9_9TELE</name>
<evidence type="ECO:0000256" key="1">
    <source>
        <dbReference type="SAM" id="Coils"/>
    </source>
</evidence>
<proteinExistence type="predicted"/>
<evidence type="ECO:0000256" key="2">
    <source>
        <dbReference type="SAM" id="MobiDB-lite"/>
    </source>
</evidence>
<dbReference type="AlphaFoldDB" id="A0A9Q0DCH9"/>
<reference evidence="4" key="1">
    <citation type="submission" date="2022-07" db="EMBL/GenBank/DDBJ databases">
        <title>Chromosome-level genome of Muraenolepis orangiensis.</title>
        <authorList>
            <person name="Kim J."/>
        </authorList>
    </citation>
    <scope>NUCLEOTIDE SEQUENCE</scope>
    <source>
        <strain evidence="4">KU_S4_2022</strain>
        <tissue evidence="4">Muscle</tissue>
    </source>
</reference>
<organism evidence="4 5">
    <name type="scientific">Muraenolepis orangiensis</name>
    <name type="common">Patagonian moray cod</name>
    <dbReference type="NCBI Taxonomy" id="630683"/>
    <lineage>
        <taxon>Eukaryota</taxon>
        <taxon>Metazoa</taxon>
        <taxon>Chordata</taxon>
        <taxon>Craniata</taxon>
        <taxon>Vertebrata</taxon>
        <taxon>Euteleostomi</taxon>
        <taxon>Actinopterygii</taxon>
        <taxon>Neopterygii</taxon>
        <taxon>Teleostei</taxon>
        <taxon>Neoteleostei</taxon>
        <taxon>Acanthomorphata</taxon>
        <taxon>Zeiogadaria</taxon>
        <taxon>Gadariae</taxon>
        <taxon>Gadiformes</taxon>
        <taxon>Muraenolepidoidei</taxon>
        <taxon>Muraenolepididae</taxon>
        <taxon>Muraenolepis</taxon>
    </lineage>
</organism>